<dbReference type="InterPro" id="IPR029056">
    <property type="entry name" value="Ribokinase-like"/>
</dbReference>
<dbReference type="Gene3D" id="3.40.1790.10">
    <property type="entry name" value="Indigoidine synthase domain"/>
    <property type="match status" value="1"/>
</dbReference>
<evidence type="ECO:0000256" key="2">
    <source>
        <dbReference type="ARBA" id="ARBA00022679"/>
    </source>
</evidence>
<evidence type="ECO:0000256" key="6">
    <source>
        <dbReference type="ARBA" id="ARBA00023211"/>
    </source>
</evidence>
<evidence type="ECO:0000256" key="9">
    <source>
        <dbReference type="RuleBase" id="RU003704"/>
    </source>
</evidence>
<comment type="similarity">
    <text evidence="1 9">Belongs to the carbohydrate kinase PfkB family.</text>
</comment>
<reference evidence="11" key="1">
    <citation type="submission" date="2022-01" db="EMBL/GenBank/DDBJ databases">
        <authorList>
            <person name="King R."/>
        </authorList>
    </citation>
    <scope>NUCLEOTIDE SEQUENCE</scope>
</reference>
<dbReference type="InterPro" id="IPR011611">
    <property type="entry name" value="PfkB_dom"/>
</dbReference>
<dbReference type="GO" id="GO:0046872">
    <property type="term" value="F:metal ion binding"/>
    <property type="evidence" value="ECO:0007669"/>
    <property type="project" value="UniProtKB-KW"/>
</dbReference>
<dbReference type="InterPro" id="IPR002139">
    <property type="entry name" value="Ribo/fructo_kinase"/>
</dbReference>
<keyword evidence="7" id="KW-0456">Lyase</keyword>
<dbReference type="PRINTS" id="PR00990">
    <property type="entry name" value="RIBOKINASE"/>
</dbReference>
<dbReference type="GO" id="GO:0004730">
    <property type="term" value="F:pseudouridylate synthase activity"/>
    <property type="evidence" value="ECO:0007669"/>
    <property type="project" value="InterPro"/>
</dbReference>
<dbReference type="InterPro" id="IPR007342">
    <property type="entry name" value="PsuG"/>
</dbReference>
<name>A0A9P0G933_9CUCU</name>
<dbReference type="OrthoDB" id="198885at2759"/>
<dbReference type="AlphaFoldDB" id="A0A9P0G933"/>
<organism evidence="11 12">
    <name type="scientific">Psylliodes chrysocephalus</name>
    <dbReference type="NCBI Taxonomy" id="3402493"/>
    <lineage>
        <taxon>Eukaryota</taxon>
        <taxon>Metazoa</taxon>
        <taxon>Ecdysozoa</taxon>
        <taxon>Arthropoda</taxon>
        <taxon>Hexapoda</taxon>
        <taxon>Insecta</taxon>
        <taxon>Pterygota</taxon>
        <taxon>Neoptera</taxon>
        <taxon>Endopterygota</taxon>
        <taxon>Coleoptera</taxon>
        <taxon>Polyphaga</taxon>
        <taxon>Cucujiformia</taxon>
        <taxon>Chrysomeloidea</taxon>
        <taxon>Chrysomelidae</taxon>
        <taxon>Galerucinae</taxon>
        <taxon>Alticini</taxon>
        <taxon>Psylliodes</taxon>
    </lineage>
</organism>
<keyword evidence="2 9" id="KW-0808">Transferase</keyword>
<dbReference type="Pfam" id="PF04227">
    <property type="entry name" value="Indigoidine_A"/>
    <property type="match status" value="1"/>
</dbReference>
<dbReference type="SUPFAM" id="SSF53613">
    <property type="entry name" value="Ribokinase-like"/>
    <property type="match status" value="1"/>
</dbReference>
<keyword evidence="3" id="KW-0479">Metal-binding</keyword>
<dbReference type="SUPFAM" id="SSF110581">
    <property type="entry name" value="Indigoidine synthase A-like"/>
    <property type="match status" value="1"/>
</dbReference>
<keyword evidence="4 9" id="KW-0418">Kinase</keyword>
<evidence type="ECO:0000256" key="3">
    <source>
        <dbReference type="ARBA" id="ARBA00022723"/>
    </source>
</evidence>
<dbReference type="GO" id="GO:0016301">
    <property type="term" value="F:kinase activity"/>
    <property type="evidence" value="ECO:0007669"/>
    <property type="project" value="UniProtKB-KW"/>
</dbReference>
<sequence length="683" mass="74218">MFTRPVQHFCRKKSNVAKIVKRQLSISGNNFEISEEVRIALDNNSAVVALESTIITHGMPYPQNVKCALDVEQVVRKQGAVPATIAIKNGKVKVGLTESEINELGDTNSSKPLKTSRRDFAYVVSNKKNGGTTVSGTLIVANLANIPIFATGGIGGVHREAEKTFDVSADLIELGKSNVAVVSSGVKSILDIPKTLEYLETQGVFVATFGSTKDFPAFYSTKSGVMVPHNVKSAIEAAQIIKTSRELHLQSGILLGVPIPDEFALDPVIIDRVIEKALKEARENNIKGKDITPFLLAKIAAITEGKSLKSNIALIKNNAKVAADIAVALSRLEKSGNSTEDGNQENMERRPIIIGGSNMDCSALLDTDEIKLDGRIYNTLFSFSPGGVGRNMCEAMDKLGCPPNFLTIIGDDFYGNTVKSSIPKRSSNLLKVSKNKGTAQCVIVFDRKGSCKMLMGDMEVHKEITPKMIMDHEKYLKNSPIIVIDANLSLETISAILNIADKHSIPVLYEPTDAAVATKPFNSEFRRSIKFITPNLNELNEIATFLNINYNNSSKLEDVAELLKELIKYIDNVIVTLGSKGILIARKALATDTFLHKNSNNEVHIRHYPTCEVTNLVNVSGAGDCFASGFITALTSNKSEEICVSVGFAAAILALQSECAVPKAIFDKSHECWNIPAKYKSIL</sequence>
<accession>A0A9P0G933</accession>
<dbReference type="EMBL" id="OV651825">
    <property type="protein sequence ID" value="CAH1102441.1"/>
    <property type="molecule type" value="Genomic_DNA"/>
</dbReference>
<feature type="domain" description="Carbohydrate kinase PfkB" evidence="10">
    <location>
        <begin position="354"/>
        <end position="658"/>
    </location>
</feature>
<evidence type="ECO:0000313" key="12">
    <source>
        <dbReference type="Proteomes" id="UP001153636"/>
    </source>
</evidence>
<keyword evidence="12" id="KW-1185">Reference proteome</keyword>
<evidence type="ECO:0000256" key="1">
    <source>
        <dbReference type="ARBA" id="ARBA00010688"/>
    </source>
</evidence>
<evidence type="ECO:0000256" key="8">
    <source>
        <dbReference type="ARBA" id="ARBA00023295"/>
    </source>
</evidence>
<dbReference type="HAMAP" id="MF_01876">
    <property type="entry name" value="PsiMP_glycosidase"/>
    <property type="match status" value="1"/>
</dbReference>
<dbReference type="Pfam" id="PF00294">
    <property type="entry name" value="PfkB"/>
    <property type="match status" value="1"/>
</dbReference>
<evidence type="ECO:0000256" key="5">
    <source>
        <dbReference type="ARBA" id="ARBA00022801"/>
    </source>
</evidence>
<dbReference type="GO" id="GO:0005737">
    <property type="term" value="C:cytoplasm"/>
    <property type="evidence" value="ECO:0007669"/>
    <property type="project" value="TreeGrafter"/>
</dbReference>
<gene>
    <name evidence="11" type="ORF">PSYICH_LOCUS3606</name>
</gene>
<dbReference type="PANTHER" id="PTHR42909:SF1">
    <property type="entry name" value="CARBOHYDRATE KINASE PFKB DOMAIN-CONTAINING PROTEIN"/>
    <property type="match status" value="1"/>
</dbReference>
<evidence type="ECO:0000259" key="10">
    <source>
        <dbReference type="Pfam" id="PF00294"/>
    </source>
</evidence>
<dbReference type="Proteomes" id="UP001153636">
    <property type="component" value="Chromosome 13"/>
</dbReference>
<dbReference type="Gene3D" id="3.40.1190.20">
    <property type="match status" value="1"/>
</dbReference>
<protein>
    <recommendedName>
        <fullName evidence="10">Carbohydrate kinase PfkB domain-containing protein</fullName>
    </recommendedName>
</protein>
<proteinExistence type="inferred from homology"/>
<keyword evidence="5" id="KW-0378">Hydrolase</keyword>
<keyword evidence="8" id="KW-0326">Glycosidase</keyword>
<dbReference type="InterPro" id="IPR022830">
    <property type="entry name" value="Indigdn_synthA-like"/>
</dbReference>
<evidence type="ECO:0000313" key="11">
    <source>
        <dbReference type="EMBL" id="CAH1102441.1"/>
    </source>
</evidence>
<dbReference type="GO" id="GO:0006796">
    <property type="term" value="P:phosphate-containing compound metabolic process"/>
    <property type="evidence" value="ECO:0007669"/>
    <property type="project" value="UniProtKB-ARBA"/>
</dbReference>
<evidence type="ECO:0000256" key="4">
    <source>
        <dbReference type="ARBA" id="ARBA00022777"/>
    </source>
</evidence>
<dbReference type="InterPro" id="IPR002173">
    <property type="entry name" value="Carboh/pur_kinase_PfkB_CS"/>
</dbReference>
<dbReference type="PROSITE" id="PS00584">
    <property type="entry name" value="PFKB_KINASES_2"/>
    <property type="match status" value="1"/>
</dbReference>
<evidence type="ECO:0000256" key="7">
    <source>
        <dbReference type="ARBA" id="ARBA00023239"/>
    </source>
</evidence>
<dbReference type="GO" id="GO:0016798">
    <property type="term" value="F:hydrolase activity, acting on glycosyl bonds"/>
    <property type="evidence" value="ECO:0007669"/>
    <property type="project" value="UniProtKB-KW"/>
</dbReference>
<dbReference type="CDD" id="cd01941">
    <property type="entry name" value="YeiC_kinase_like"/>
    <property type="match status" value="1"/>
</dbReference>
<keyword evidence="6" id="KW-0464">Manganese</keyword>
<dbReference type="PANTHER" id="PTHR42909">
    <property type="entry name" value="ZGC:136858"/>
    <property type="match status" value="1"/>
</dbReference>